<evidence type="ECO:0008006" key="12">
    <source>
        <dbReference type="Google" id="ProtNLM"/>
    </source>
</evidence>
<feature type="domain" description="C2H2-type" evidence="9">
    <location>
        <begin position="70"/>
        <end position="97"/>
    </location>
</feature>
<keyword evidence="1" id="KW-0479">Metal-binding</keyword>
<evidence type="ECO:0000256" key="5">
    <source>
        <dbReference type="ARBA" id="ARBA00023242"/>
    </source>
</evidence>
<dbReference type="InterPro" id="IPR001138">
    <property type="entry name" value="Zn2Cys6_DnaBD"/>
</dbReference>
<comment type="caution">
    <text evidence="10">The sequence shown here is derived from an EMBL/GenBank/DDBJ whole genome shotgun (WGS) entry which is preliminary data.</text>
</comment>
<dbReference type="Gene3D" id="3.30.160.60">
    <property type="entry name" value="Classic Zinc Finger"/>
    <property type="match status" value="2"/>
</dbReference>
<evidence type="ECO:0000256" key="2">
    <source>
        <dbReference type="ARBA" id="ARBA00022833"/>
    </source>
</evidence>
<dbReference type="Pfam" id="PF00096">
    <property type="entry name" value="zf-C2H2"/>
    <property type="match status" value="2"/>
</dbReference>
<dbReference type="PROSITE" id="PS50157">
    <property type="entry name" value="ZINC_FINGER_C2H2_2"/>
    <property type="match status" value="2"/>
</dbReference>
<evidence type="ECO:0000256" key="1">
    <source>
        <dbReference type="ARBA" id="ARBA00022723"/>
    </source>
</evidence>
<evidence type="ECO:0000256" key="3">
    <source>
        <dbReference type="ARBA" id="ARBA00023015"/>
    </source>
</evidence>
<accession>A0ABQ8GIJ4</accession>
<dbReference type="SMART" id="SM00066">
    <property type="entry name" value="GAL4"/>
    <property type="match status" value="1"/>
</dbReference>
<evidence type="ECO:0000256" key="4">
    <source>
        <dbReference type="ARBA" id="ARBA00023163"/>
    </source>
</evidence>
<dbReference type="SUPFAM" id="SSF57667">
    <property type="entry name" value="beta-beta-alpha zinc fingers"/>
    <property type="match status" value="1"/>
</dbReference>
<feature type="domain" description="C2H2-type" evidence="9">
    <location>
        <begin position="42"/>
        <end position="69"/>
    </location>
</feature>
<feature type="region of interest" description="Disordered" evidence="7">
    <location>
        <begin position="156"/>
        <end position="241"/>
    </location>
</feature>
<name>A0ABQ8GIJ4_9PEZI</name>
<feature type="domain" description="Zn(2)-C6 fungal-type" evidence="8">
    <location>
        <begin position="117"/>
        <end position="146"/>
    </location>
</feature>
<keyword evidence="3" id="KW-0805">Transcription regulation</keyword>
<gene>
    <name evidence="10" type="ORF">B0J12DRAFT_595427</name>
</gene>
<dbReference type="SMART" id="SM00355">
    <property type="entry name" value="ZnF_C2H2"/>
    <property type="match status" value="2"/>
</dbReference>
<protein>
    <recommendedName>
        <fullName evidence="12">Zinc finger C2H2-type protein</fullName>
    </recommendedName>
</protein>
<keyword evidence="6" id="KW-0863">Zinc-finger</keyword>
<feature type="compositionally biased region" description="Polar residues" evidence="7">
    <location>
        <begin position="202"/>
        <end position="212"/>
    </location>
</feature>
<organism evidence="10 11">
    <name type="scientific">Macrophomina phaseolina</name>
    <dbReference type="NCBI Taxonomy" id="35725"/>
    <lineage>
        <taxon>Eukaryota</taxon>
        <taxon>Fungi</taxon>
        <taxon>Dikarya</taxon>
        <taxon>Ascomycota</taxon>
        <taxon>Pezizomycotina</taxon>
        <taxon>Dothideomycetes</taxon>
        <taxon>Dothideomycetes incertae sedis</taxon>
        <taxon>Botryosphaeriales</taxon>
        <taxon>Botryosphaeriaceae</taxon>
        <taxon>Macrophomina</taxon>
    </lineage>
</organism>
<dbReference type="PROSITE" id="PS50048">
    <property type="entry name" value="ZN2_CY6_FUNGAL_2"/>
    <property type="match status" value="1"/>
</dbReference>
<dbReference type="InterPro" id="IPR013087">
    <property type="entry name" value="Znf_C2H2_type"/>
</dbReference>
<dbReference type="PROSITE" id="PS00028">
    <property type="entry name" value="ZINC_FINGER_C2H2_1"/>
    <property type="match status" value="2"/>
</dbReference>
<sequence length="984" mass="108353">MAKFCGVQLPLSHGHSALVDCLSSFPLRRCAGLRPPESSGMIFCTYCGRGFSRSEHVQRHVLTHTKVRPFECSICHLTFTRRELVQKHYRSHGDEVVAEKLSEANASAAGRPRTAVACMNCARSKTKCDHKYPCNRCQSKGLQCISRKALRSTSSGLQDLPALDGNSTSPQIDPSLMDTDLSQATEHQIRSDVVVSPAESDAASTSPPSGQQENDHTAGRGSEPSHEPISDNLGTPAILDPGIFGPDDASVDWSKIFSPSQWQGAASLSSGINLDAFKTPRVQTPGLLNHLTPHIMCQTPDFDRQITYFPMQASADESVLFSALDHRSPLSVDISFGETSQGDENSDNKKPRDWEFWTLAQCLPFPTAIPVRRDKENISLFAENCRRWSAGDFYVQSTTTGSVEIARLTESTRERVSAIVQGVFHTASETHGIRSGPNELEFLPLPPTDALYAFLMNYIHHCDPYYPFVPKKYFNPNQLVSTGSVRGATLLLLLMIGFGALMDPAPYSRQIVCGLMEICRLSHMERTNKYAAVVNEPAITVQCGLLYTLQAAWSGEKWQMDIAVGHRHMYLTILRNIHFFSAVEAPWHNTDDERSIEQLWLEWTDHETRSRLIYTWVIVDQELSLFYDTPPLLSITELEGAVPDDESLWLAPNASSWQQALNPSSNSSSSATIAALCARPRTSLRDLFHLLATNDTSRADTAHLTALHLRLLLYPLHALVSSFHQSLALSASTCTAHHHHPPKLHKTMTQMSTMLQHAEIKSLLDRWHGLSNTHAATCADRALTHSNLVLYHLITLNLFTSFKEIEAHARHRAAASTAAATTATTTTTTHPRDAWLCEPEELLAHCGQALRLLRAMDPAKRPVWWAAAAYRATLVLWAYSDAEARRGGGGGGRDGAATAVAVDALPMEDARVQAFVQHRRGRAVLSKRGEGGGAVAVEVGDAEGVLGVGLEVLEAMGPMRCLVWEGVRRKVRVFRGRVYGGGDG</sequence>
<dbReference type="PROSITE" id="PS00463">
    <property type="entry name" value="ZN2_CY6_FUNGAL_1"/>
    <property type="match status" value="1"/>
</dbReference>
<dbReference type="CDD" id="cd00067">
    <property type="entry name" value="GAL4"/>
    <property type="match status" value="1"/>
</dbReference>
<dbReference type="Gene3D" id="4.10.240.10">
    <property type="entry name" value="Zn(2)-C6 fungal-type DNA-binding domain"/>
    <property type="match status" value="1"/>
</dbReference>
<reference evidence="10 11" key="1">
    <citation type="journal article" date="2021" name="Nat. Commun.">
        <title>Genetic determinants of endophytism in the Arabidopsis root mycobiome.</title>
        <authorList>
            <person name="Mesny F."/>
            <person name="Miyauchi S."/>
            <person name="Thiergart T."/>
            <person name="Pickel B."/>
            <person name="Atanasova L."/>
            <person name="Karlsson M."/>
            <person name="Huettel B."/>
            <person name="Barry K.W."/>
            <person name="Haridas S."/>
            <person name="Chen C."/>
            <person name="Bauer D."/>
            <person name="Andreopoulos W."/>
            <person name="Pangilinan J."/>
            <person name="LaButti K."/>
            <person name="Riley R."/>
            <person name="Lipzen A."/>
            <person name="Clum A."/>
            <person name="Drula E."/>
            <person name="Henrissat B."/>
            <person name="Kohler A."/>
            <person name="Grigoriev I.V."/>
            <person name="Martin F.M."/>
            <person name="Hacquard S."/>
        </authorList>
    </citation>
    <scope>NUCLEOTIDE SEQUENCE [LARGE SCALE GENOMIC DNA]</scope>
    <source>
        <strain evidence="10 11">MPI-SDFR-AT-0080</strain>
    </source>
</reference>
<dbReference type="SUPFAM" id="SSF57701">
    <property type="entry name" value="Zn2/Cys6 DNA-binding domain"/>
    <property type="match status" value="1"/>
</dbReference>
<evidence type="ECO:0000259" key="9">
    <source>
        <dbReference type="PROSITE" id="PS50157"/>
    </source>
</evidence>
<keyword evidence="11" id="KW-1185">Reference proteome</keyword>
<keyword evidence="4" id="KW-0804">Transcription</keyword>
<dbReference type="CDD" id="cd12148">
    <property type="entry name" value="fungal_TF_MHR"/>
    <property type="match status" value="1"/>
</dbReference>
<keyword evidence="2" id="KW-0862">Zinc</keyword>
<dbReference type="InterPro" id="IPR036236">
    <property type="entry name" value="Znf_C2H2_sf"/>
</dbReference>
<dbReference type="PANTHER" id="PTHR47660:SF2">
    <property type="entry name" value="TRANSCRIPTION FACTOR WITH C2H2 AND ZN(2)-CYS(6) DNA BINDING DOMAIN (EUROFUNG)"/>
    <property type="match status" value="1"/>
</dbReference>
<feature type="compositionally biased region" description="Basic and acidic residues" evidence="7">
    <location>
        <begin position="213"/>
        <end position="229"/>
    </location>
</feature>
<dbReference type="EMBL" id="JAGTJR010000007">
    <property type="protein sequence ID" value="KAH7057095.1"/>
    <property type="molecule type" value="Genomic_DNA"/>
</dbReference>
<keyword evidence="5" id="KW-0539">Nucleus</keyword>
<dbReference type="Pfam" id="PF00172">
    <property type="entry name" value="Zn_clus"/>
    <property type="match status" value="1"/>
</dbReference>
<evidence type="ECO:0000313" key="10">
    <source>
        <dbReference type="EMBL" id="KAH7057095.1"/>
    </source>
</evidence>
<evidence type="ECO:0000256" key="7">
    <source>
        <dbReference type="SAM" id="MobiDB-lite"/>
    </source>
</evidence>
<dbReference type="InterPro" id="IPR036864">
    <property type="entry name" value="Zn2-C6_fun-type_DNA-bd_sf"/>
</dbReference>
<dbReference type="Proteomes" id="UP000774617">
    <property type="component" value="Unassembled WGS sequence"/>
</dbReference>
<dbReference type="PANTHER" id="PTHR47660">
    <property type="entry name" value="TRANSCRIPTION FACTOR WITH C2H2 AND ZN(2)-CYS(6) DNA BINDING DOMAIN (EUROFUNG)-RELATED-RELATED"/>
    <property type="match status" value="1"/>
</dbReference>
<evidence type="ECO:0000256" key="6">
    <source>
        <dbReference type="PROSITE-ProRule" id="PRU00042"/>
    </source>
</evidence>
<evidence type="ECO:0000259" key="8">
    <source>
        <dbReference type="PROSITE" id="PS50048"/>
    </source>
</evidence>
<evidence type="ECO:0000313" key="11">
    <source>
        <dbReference type="Proteomes" id="UP000774617"/>
    </source>
</evidence>
<proteinExistence type="predicted"/>